<dbReference type="InterPro" id="IPR002138">
    <property type="entry name" value="Pept_C14_p10"/>
</dbReference>
<dbReference type="FunFam" id="3.40.50.1460:FF:000008">
    <property type="entry name" value="caspase-8 isoform X1"/>
    <property type="match status" value="1"/>
</dbReference>
<evidence type="ECO:0000256" key="13">
    <source>
        <dbReference type="ARBA" id="ARBA00051626"/>
    </source>
</evidence>
<evidence type="ECO:0000256" key="11">
    <source>
        <dbReference type="ARBA" id="ARBA00023145"/>
    </source>
</evidence>
<keyword evidence="10" id="KW-0788">Thiol protease</keyword>
<dbReference type="GO" id="GO:0043065">
    <property type="term" value="P:positive regulation of apoptotic process"/>
    <property type="evidence" value="ECO:0007669"/>
    <property type="project" value="UniProtKB-ARBA"/>
</dbReference>
<feature type="domain" description="Caspase family p10" evidence="17">
    <location>
        <begin position="120"/>
        <end position="209"/>
    </location>
</feature>
<dbReference type="GO" id="GO:0051604">
    <property type="term" value="P:protein maturation"/>
    <property type="evidence" value="ECO:0007669"/>
    <property type="project" value="UniProtKB-ARBA"/>
</dbReference>
<dbReference type="PROSITE" id="PS01121">
    <property type="entry name" value="CASPASE_HIS"/>
    <property type="match status" value="1"/>
</dbReference>
<dbReference type="GO" id="GO:0005737">
    <property type="term" value="C:cytoplasm"/>
    <property type="evidence" value="ECO:0007669"/>
    <property type="project" value="UniProtKB-SubCell"/>
</dbReference>
<keyword evidence="12" id="KW-0539">Nucleus</keyword>
<evidence type="ECO:0000256" key="9">
    <source>
        <dbReference type="ARBA" id="ARBA00022801"/>
    </source>
</evidence>
<evidence type="ECO:0000256" key="5">
    <source>
        <dbReference type="ARBA" id="ARBA00022553"/>
    </source>
</evidence>
<dbReference type="GO" id="GO:0005634">
    <property type="term" value="C:nucleus"/>
    <property type="evidence" value="ECO:0007669"/>
    <property type="project" value="UniProtKB-SubCell"/>
</dbReference>
<evidence type="ECO:0000256" key="4">
    <source>
        <dbReference type="ARBA" id="ARBA00022490"/>
    </source>
</evidence>
<keyword evidence="9" id="KW-0378">Hydrolase</keyword>
<dbReference type="InterPro" id="IPR015917">
    <property type="entry name" value="Pept_C14A"/>
</dbReference>
<keyword evidence="11" id="KW-0865">Zymogen</keyword>
<dbReference type="InterPro" id="IPR011600">
    <property type="entry name" value="Pept_C14_caspase"/>
</dbReference>
<evidence type="ECO:0000259" key="17">
    <source>
        <dbReference type="PROSITE" id="PS50207"/>
    </source>
</evidence>
<organism evidence="19 20">
    <name type="scientific">Aquarana catesbeiana</name>
    <name type="common">American bullfrog</name>
    <name type="synonym">Rana catesbeiana</name>
    <dbReference type="NCBI Taxonomy" id="8400"/>
    <lineage>
        <taxon>Eukaryota</taxon>
        <taxon>Metazoa</taxon>
        <taxon>Chordata</taxon>
        <taxon>Craniata</taxon>
        <taxon>Vertebrata</taxon>
        <taxon>Euteleostomi</taxon>
        <taxon>Amphibia</taxon>
        <taxon>Batrachia</taxon>
        <taxon>Anura</taxon>
        <taxon>Neobatrachia</taxon>
        <taxon>Ranoidea</taxon>
        <taxon>Ranidae</taxon>
        <taxon>Aquarana</taxon>
    </lineage>
</organism>
<dbReference type="SUPFAM" id="SSF52129">
    <property type="entry name" value="Caspase-like"/>
    <property type="match status" value="1"/>
</dbReference>
<dbReference type="GO" id="GO:0005886">
    <property type="term" value="C:plasma membrane"/>
    <property type="evidence" value="ECO:0007669"/>
    <property type="project" value="UniProtKB-ARBA"/>
</dbReference>
<dbReference type="AlphaFoldDB" id="A0A2G9S8D3"/>
<dbReference type="GO" id="GO:0032991">
    <property type="term" value="C:protein-containing complex"/>
    <property type="evidence" value="ECO:0007669"/>
    <property type="project" value="UniProtKB-ARBA"/>
</dbReference>
<keyword evidence="8" id="KW-0677">Repeat</keyword>
<dbReference type="InterPro" id="IPR016129">
    <property type="entry name" value="Caspase_his_AS"/>
</dbReference>
<evidence type="ECO:0000256" key="2">
    <source>
        <dbReference type="ARBA" id="ARBA00004496"/>
    </source>
</evidence>
<keyword evidence="5" id="KW-0597">Phosphoprotein</keyword>
<evidence type="ECO:0000256" key="16">
    <source>
        <dbReference type="RuleBase" id="RU003971"/>
    </source>
</evidence>
<comment type="subcellular location">
    <subcellularLocation>
        <location evidence="2">Cytoplasm</location>
    </subcellularLocation>
    <subcellularLocation>
        <location evidence="1">Nucleus</location>
    </subcellularLocation>
</comment>
<dbReference type="GO" id="GO:0006508">
    <property type="term" value="P:proteolysis"/>
    <property type="evidence" value="ECO:0007669"/>
    <property type="project" value="UniProtKB-KW"/>
</dbReference>
<name>A0A2G9S8D3_AQUCT</name>
<evidence type="ECO:0000256" key="3">
    <source>
        <dbReference type="ARBA" id="ARBA00010134"/>
    </source>
</evidence>
<evidence type="ECO:0000313" key="19">
    <source>
        <dbReference type="EMBL" id="PIO36367.1"/>
    </source>
</evidence>
<keyword evidence="7" id="KW-0053">Apoptosis</keyword>
<comment type="similarity">
    <text evidence="3 16">Belongs to the peptidase C14A family.</text>
</comment>
<proteinExistence type="inferred from homology"/>
<dbReference type="Proteomes" id="UP000228934">
    <property type="component" value="Unassembled WGS sequence"/>
</dbReference>
<keyword evidence="4" id="KW-0963">Cytoplasm</keyword>
<evidence type="ECO:0000256" key="8">
    <source>
        <dbReference type="ARBA" id="ARBA00022737"/>
    </source>
</evidence>
<evidence type="ECO:0000259" key="18">
    <source>
        <dbReference type="PROSITE" id="PS50208"/>
    </source>
</evidence>
<feature type="domain" description="Caspase family p20" evidence="18">
    <location>
        <begin position="11"/>
        <end position="105"/>
    </location>
</feature>
<dbReference type="PROSITE" id="PS50208">
    <property type="entry name" value="CASPASE_P20"/>
    <property type="match status" value="1"/>
</dbReference>
<evidence type="ECO:0000256" key="1">
    <source>
        <dbReference type="ARBA" id="ARBA00004123"/>
    </source>
</evidence>
<feature type="non-terminal residue" evidence="19">
    <location>
        <position position="1"/>
    </location>
</feature>
<dbReference type="SMART" id="SM00115">
    <property type="entry name" value="CASc"/>
    <property type="match status" value="1"/>
</dbReference>
<dbReference type="OrthoDB" id="6114029at2759"/>
<dbReference type="EMBL" id="KV925817">
    <property type="protein sequence ID" value="PIO36367.1"/>
    <property type="molecule type" value="Genomic_DNA"/>
</dbReference>
<accession>A0A2G9S8D3</accession>
<dbReference type="GO" id="GO:0006915">
    <property type="term" value="P:apoptotic process"/>
    <property type="evidence" value="ECO:0007669"/>
    <property type="project" value="UniProtKB-KW"/>
</dbReference>
<dbReference type="PROSITE" id="PS01122">
    <property type="entry name" value="CASPASE_CYS"/>
    <property type="match status" value="1"/>
</dbReference>
<dbReference type="CDD" id="cd00032">
    <property type="entry name" value="CASc"/>
    <property type="match status" value="1"/>
</dbReference>
<dbReference type="InterPro" id="IPR029030">
    <property type="entry name" value="Caspase-like_dom_sf"/>
</dbReference>
<keyword evidence="20" id="KW-1185">Reference proteome</keyword>
<protein>
    <recommendedName>
        <fullName evidence="15">Caspase-8</fullName>
        <ecNumber evidence="14">3.4.22.61</ecNumber>
    </recommendedName>
</protein>
<evidence type="ECO:0000256" key="6">
    <source>
        <dbReference type="ARBA" id="ARBA00022670"/>
    </source>
</evidence>
<dbReference type="Pfam" id="PF00656">
    <property type="entry name" value="Peptidase_C14"/>
    <property type="match status" value="1"/>
</dbReference>
<evidence type="ECO:0000256" key="7">
    <source>
        <dbReference type="ARBA" id="ARBA00022703"/>
    </source>
</evidence>
<dbReference type="Gene3D" id="3.40.50.1460">
    <property type="match status" value="1"/>
</dbReference>
<reference evidence="20" key="1">
    <citation type="journal article" date="2017" name="Nat. Commun.">
        <title>The North American bullfrog draft genome provides insight into hormonal regulation of long noncoding RNA.</title>
        <authorList>
            <person name="Hammond S.A."/>
            <person name="Warren R.L."/>
            <person name="Vandervalk B.P."/>
            <person name="Kucuk E."/>
            <person name="Khan H."/>
            <person name="Gibb E.A."/>
            <person name="Pandoh P."/>
            <person name="Kirk H."/>
            <person name="Zhao Y."/>
            <person name="Jones M."/>
            <person name="Mungall A.J."/>
            <person name="Coope R."/>
            <person name="Pleasance S."/>
            <person name="Moore R.A."/>
            <person name="Holt R.A."/>
            <person name="Round J.M."/>
            <person name="Ohora S."/>
            <person name="Walle B.V."/>
            <person name="Veldhoen N."/>
            <person name="Helbing C.C."/>
            <person name="Birol I."/>
        </authorList>
    </citation>
    <scope>NUCLEOTIDE SEQUENCE [LARGE SCALE GENOMIC DNA]</scope>
</reference>
<keyword evidence="6" id="KW-0645">Protease</keyword>
<comment type="catalytic activity">
    <reaction evidence="13">
        <text>Strict requirement for Asp at position P1 and has a preferred cleavage sequence of (Leu/Asp/Val)-Glu-Thr-Asp-|-(Gly/Ser/Ala).</text>
        <dbReference type="EC" id="3.4.22.61"/>
    </reaction>
</comment>
<dbReference type="InterPro" id="IPR001309">
    <property type="entry name" value="Pept_C14_p20"/>
</dbReference>
<dbReference type="InterPro" id="IPR033139">
    <property type="entry name" value="Caspase_cys_AS"/>
</dbReference>
<dbReference type="PANTHER" id="PTHR48169">
    <property type="entry name" value="DED DOMAIN-CONTAINING PROTEIN"/>
    <property type="match status" value="1"/>
</dbReference>
<evidence type="ECO:0000313" key="20">
    <source>
        <dbReference type="Proteomes" id="UP000228934"/>
    </source>
</evidence>
<dbReference type="PRINTS" id="PR00376">
    <property type="entry name" value="IL1BCENZYME"/>
</dbReference>
<evidence type="ECO:0000256" key="12">
    <source>
        <dbReference type="ARBA" id="ARBA00023242"/>
    </source>
</evidence>
<gene>
    <name evidence="19" type="ORF">AB205_0037090</name>
</gene>
<evidence type="ECO:0000256" key="15">
    <source>
        <dbReference type="ARBA" id="ARBA00068172"/>
    </source>
</evidence>
<dbReference type="PANTHER" id="PTHR48169:SF7">
    <property type="entry name" value="CASPASE 10"/>
    <property type="match status" value="1"/>
</dbReference>
<evidence type="ECO:0000256" key="10">
    <source>
        <dbReference type="ARBA" id="ARBA00022807"/>
    </source>
</evidence>
<evidence type="ECO:0000256" key="14">
    <source>
        <dbReference type="ARBA" id="ARBA00066479"/>
    </source>
</evidence>
<dbReference type="EC" id="3.4.22.61" evidence="14"/>
<dbReference type="PROSITE" id="PS50207">
    <property type="entry name" value="CASPASE_P10"/>
    <property type="match status" value="1"/>
</dbReference>
<dbReference type="GO" id="GO:0004197">
    <property type="term" value="F:cysteine-type endopeptidase activity"/>
    <property type="evidence" value="ECO:0007669"/>
    <property type="project" value="InterPro"/>
</dbReference>
<sequence length="220" mass="24904">FQNVSNPLEYLKRVFSWLGFEVVVYNEQKAQQIRDIMNSFQMKDHTERDCFVCCILTHGQSQAILGTDNEVVKINVIVSTFSPQNCKTLAGKPKLFFIQACQGKNIQGAHLIEEDAAVSTTKTIPNAADVLIGMSTVDGCFSYRHIEMGTWYIQALCSNLIKMVPKGEDILSILTKVNRDVSEKEYSKSGNLLKQMPQPAYTLRMKLVFPIPTSDFKEYF</sequence>